<name>A0A3A8PZ76_9BACT</name>
<dbReference type="Gene3D" id="2.160.20.10">
    <property type="entry name" value="Single-stranded right-handed beta-helix, Pectin lyase-like"/>
    <property type="match status" value="1"/>
</dbReference>
<dbReference type="InterPro" id="IPR012334">
    <property type="entry name" value="Pectin_lyas_fold"/>
</dbReference>
<dbReference type="AlphaFoldDB" id="A0A3A8PZ76"/>
<feature type="domain" description="DUF4214" evidence="2">
    <location>
        <begin position="158"/>
        <end position="221"/>
    </location>
</feature>
<protein>
    <submittedName>
        <fullName evidence="3">DUF4214 domain-containing protein</fullName>
    </submittedName>
</protein>
<comment type="caution">
    <text evidence="3">The sequence shown here is derived from an EMBL/GenBank/DDBJ whole genome shotgun (WGS) entry which is preliminary data.</text>
</comment>
<dbReference type="InterPro" id="IPR025282">
    <property type="entry name" value="DUF4214"/>
</dbReference>
<reference evidence="4" key="1">
    <citation type="submission" date="2018-09" db="EMBL/GenBank/DDBJ databases">
        <authorList>
            <person name="Livingstone P.G."/>
            <person name="Whitworth D.E."/>
        </authorList>
    </citation>
    <scope>NUCLEOTIDE SEQUENCE [LARGE SCALE GENOMIC DNA]</scope>
    <source>
        <strain evidence="4">CA051B</strain>
    </source>
</reference>
<sequence>MPEHHQAVMAHAAAKHESSVLGGLGGDGVSPSAIPFQHTIPSHFSRLRCERPVGPPAGMRMFRIISHLTGSLEGGICSALQKGSPMRSRVKKLFGIVSLGMGLAAGGASAAVPYQFIAKQYTEVLGRGPDQSGWTWYVNGFSSSGCSQATLRSYGRTFYLSNELLSHGYTHAEKAFVAFRGILNREPSTSEVNSWVAQLNSGTSWATAVDGLFNGPEFAGLVSSICTGSNYKDDWGRPSVLTTSRTQSTLQAQLNAGGVVTLDPQEVVYLTSTLVIPPNATLRTDAVDGTHTARFGRLVRDAGFPAPLVELNGTMDMVWVDGQRGRFGYTLTAINVSAMQGTLQRSRLSEPAGWTNLHTPEGCSGPVTLTSNLVTGYSTPHTGAGWADGLSIACSGSSARYNSVIDATDVAIIVFSKRLNPADPGRGTNIVVQSNTIVAAGRSAYGALGFEAIREDKADFAGSVIQDNLLWTSPLQHFDVGLFVGSESWDVGTGKNGAALGNSTGSLSMYVHLGIVVDGMENATVQGNAFNTVGVNTGLNCPQDGAISVDLGAHASGSIQGPYTVRSVHRCVSH</sequence>
<keyword evidence="4" id="KW-1185">Reference proteome</keyword>
<accession>A0A3A8PZ76</accession>
<keyword evidence="1" id="KW-0472">Membrane</keyword>
<keyword evidence="1" id="KW-1133">Transmembrane helix</keyword>
<dbReference type="Pfam" id="PF13946">
    <property type="entry name" value="DUF4214"/>
    <property type="match status" value="1"/>
</dbReference>
<evidence type="ECO:0000256" key="1">
    <source>
        <dbReference type="SAM" id="Phobius"/>
    </source>
</evidence>
<keyword evidence="1" id="KW-0812">Transmembrane</keyword>
<evidence type="ECO:0000313" key="3">
    <source>
        <dbReference type="EMBL" id="RKH59105.1"/>
    </source>
</evidence>
<organism evidence="3 4">
    <name type="scientific">Corallococcus llansteffanensis</name>
    <dbReference type="NCBI Taxonomy" id="2316731"/>
    <lineage>
        <taxon>Bacteria</taxon>
        <taxon>Pseudomonadati</taxon>
        <taxon>Myxococcota</taxon>
        <taxon>Myxococcia</taxon>
        <taxon>Myxococcales</taxon>
        <taxon>Cystobacterineae</taxon>
        <taxon>Myxococcaceae</taxon>
        <taxon>Corallococcus</taxon>
    </lineage>
</organism>
<feature type="transmembrane region" description="Helical" evidence="1">
    <location>
        <begin position="93"/>
        <end position="114"/>
    </location>
</feature>
<dbReference type="Proteomes" id="UP000272888">
    <property type="component" value="Unassembled WGS sequence"/>
</dbReference>
<evidence type="ECO:0000313" key="4">
    <source>
        <dbReference type="Proteomes" id="UP000272888"/>
    </source>
</evidence>
<dbReference type="InterPro" id="IPR011050">
    <property type="entry name" value="Pectin_lyase_fold/virulence"/>
</dbReference>
<dbReference type="SUPFAM" id="SSF51126">
    <property type="entry name" value="Pectin lyase-like"/>
    <property type="match status" value="1"/>
</dbReference>
<evidence type="ECO:0000259" key="2">
    <source>
        <dbReference type="Pfam" id="PF13946"/>
    </source>
</evidence>
<proteinExistence type="predicted"/>
<gene>
    <name evidence="3" type="ORF">D7V93_15580</name>
</gene>
<dbReference type="EMBL" id="RAWB01000141">
    <property type="protein sequence ID" value="RKH59105.1"/>
    <property type="molecule type" value="Genomic_DNA"/>
</dbReference>